<dbReference type="Gene3D" id="3.40.190.170">
    <property type="entry name" value="Bacterial extracellular solute-binding protein, family 7"/>
    <property type="match status" value="1"/>
</dbReference>
<sequence>MKKAIKASALGAFALSVLLGAAAPSAAVELRFAVGSPPNSLGDKAANHFKDKLEEYSNGETTVKVYPLSLLNLLESNNGIRDGIADIATVLWPYFLSEYPETNLIAEAASMSELLEGDRQQATLAYLGAMIEYVAMHCPECQAEAKAQNQVFLAGLGTSSYVLQCMKPVSSYEDLQGLRVRAGGAWWSRWLTGMGASPVSLSINETFEGLNQGILDCTASNPGDMTQFGFIDVISDVTVGVPGSSFAFAIADINLDTWTSLSEEQRGHVLHAAAAISGDGIMAYFHDGRENVEEKAPARGIAIHQADDDLLARSREWIAADLDALAASYEERFGIENAKGKLENLRKLVDEWMPRMEGIDDRDALAQVLWENVYSKLDVKTYGM</sequence>
<name>A0A1I3L3Y9_9RHOB</name>
<keyword evidence="2 4" id="KW-0732">Signal</keyword>
<keyword evidence="6" id="KW-1185">Reference proteome</keyword>
<dbReference type="Pfam" id="PF03480">
    <property type="entry name" value="DctP"/>
    <property type="match status" value="1"/>
</dbReference>
<dbReference type="GO" id="GO:0055085">
    <property type="term" value="P:transmembrane transport"/>
    <property type="evidence" value="ECO:0007669"/>
    <property type="project" value="InterPro"/>
</dbReference>
<dbReference type="AlphaFoldDB" id="A0A1I3L3Y9"/>
<dbReference type="PANTHER" id="PTHR33376">
    <property type="match status" value="1"/>
</dbReference>
<gene>
    <name evidence="5" type="ORF">SAMN05216258_109199</name>
</gene>
<evidence type="ECO:0000313" key="6">
    <source>
        <dbReference type="Proteomes" id="UP000199377"/>
    </source>
</evidence>
<evidence type="ECO:0000256" key="4">
    <source>
        <dbReference type="SAM" id="SignalP"/>
    </source>
</evidence>
<dbReference type="STRING" id="1114924.SAMN05216258_109199"/>
<dbReference type="EMBL" id="FOQH01000009">
    <property type="protein sequence ID" value="SFI79432.1"/>
    <property type="molecule type" value="Genomic_DNA"/>
</dbReference>
<dbReference type="GO" id="GO:0042597">
    <property type="term" value="C:periplasmic space"/>
    <property type="evidence" value="ECO:0007669"/>
    <property type="project" value="UniProtKB-SubCell"/>
</dbReference>
<comment type="subcellular location">
    <subcellularLocation>
        <location evidence="1">Periplasm</location>
    </subcellularLocation>
</comment>
<dbReference type="InterPro" id="IPR018389">
    <property type="entry name" value="DctP_fam"/>
</dbReference>
<feature type="signal peptide" evidence="4">
    <location>
        <begin position="1"/>
        <end position="27"/>
    </location>
</feature>
<dbReference type="OrthoDB" id="7239472at2"/>
<organism evidence="5 6">
    <name type="scientific">Albimonas pacifica</name>
    <dbReference type="NCBI Taxonomy" id="1114924"/>
    <lineage>
        <taxon>Bacteria</taxon>
        <taxon>Pseudomonadati</taxon>
        <taxon>Pseudomonadota</taxon>
        <taxon>Alphaproteobacteria</taxon>
        <taxon>Rhodobacterales</taxon>
        <taxon>Paracoccaceae</taxon>
        <taxon>Albimonas</taxon>
    </lineage>
</organism>
<evidence type="ECO:0000256" key="1">
    <source>
        <dbReference type="ARBA" id="ARBA00004418"/>
    </source>
</evidence>
<evidence type="ECO:0000256" key="2">
    <source>
        <dbReference type="ARBA" id="ARBA00022729"/>
    </source>
</evidence>
<evidence type="ECO:0000313" key="5">
    <source>
        <dbReference type="EMBL" id="SFI79432.1"/>
    </source>
</evidence>
<reference evidence="5 6" key="1">
    <citation type="submission" date="2016-10" db="EMBL/GenBank/DDBJ databases">
        <authorList>
            <person name="de Groot N.N."/>
        </authorList>
    </citation>
    <scope>NUCLEOTIDE SEQUENCE [LARGE SCALE GENOMIC DNA]</scope>
    <source>
        <strain evidence="5 6">CGMCC 1.11030</strain>
    </source>
</reference>
<keyword evidence="3" id="KW-0574">Periplasm</keyword>
<accession>A0A1I3L3Y9</accession>
<dbReference type="Proteomes" id="UP000199377">
    <property type="component" value="Unassembled WGS sequence"/>
</dbReference>
<evidence type="ECO:0000256" key="3">
    <source>
        <dbReference type="ARBA" id="ARBA00022764"/>
    </source>
</evidence>
<proteinExistence type="predicted"/>
<dbReference type="InterPro" id="IPR038404">
    <property type="entry name" value="TRAP_DctP_sf"/>
</dbReference>
<feature type="chain" id="PRO_5011521340" evidence="4">
    <location>
        <begin position="28"/>
        <end position="384"/>
    </location>
</feature>
<dbReference type="CDD" id="cd13666">
    <property type="entry name" value="PBP2_TRAP_DctP_like_1"/>
    <property type="match status" value="1"/>
</dbReference>
<dbReference type="RefSeq" id="WP_092862815.1">
    <property type="nucleotide sequence ID" value="NZ_FOQH01000009.1"/>
</dbReference>
<dbReference type="PANTHER" id="PTHR33376:SF5">
    <property type="entry name" value="EXTRACYTOPLASMIC SOLUTE RECEPTOR PROTEIN"/>
    <property type="match status" value="1"/>
</dbReference>
<protein>
    <submittedName>
        <fullName evidence="5">TRAP-type C4-dicarboxylate transport system, substrate-binding protein</fullName>
    </submittedName>
</protein>